<dbReference type="PRINTS" id="PR00038">
    <property type="entry name" value="HTHLUXR"/>
</dbReference>
<dbReference type="PROSITE" id="PS50110">
    <property type="entry name" value="RESPONSE_REGULATORY"/>
    <property type="match status" value="1"/>
</dbReference>
<dbReference type="GO" id="GO:0006355">
    <property type="term" value="P:regulation of DNA-templated transcription"/>
    <property type="evidence" value="ECO:0007669"/>
    <property type="project" value="InterPro"/>
</dbReference>
<evidence type="ECO:0000256" key="3">
    <source>
        <dbReference type="ARBA" id="ARBA00023125"/>
    </source>
</evidence>
<feature type="modified residue" description="4-aspartylphosphate" evidence="5">
    <location>
        <position position="62"/>
    </location>
</feature>
<dbReference type="Proteomes" id="UP000241203">
    <property type="component" value="Unassembled WGS sequence"/>
</dbReference>
<evidence type="ECO:0000256" key="5">
    <source>
        <dbReference type="PROSITE-ProRule" id="PRU00169"/>
    </source>
</evidence>
<dbReference type="SMART" id="SM00421">
    <property type="entry name" value="HTH_LUXR"/>
    <property type="match status" value="1"/>
</dbReference>
<dbReference type="AlphaFoldDB" id="A0A2P8GSU7"/>
<reference evidence="9 10" key="1">
    <citation type="submission" date="2018-03" db="EMBL/GenBank/DDBJ databases">
        <title>Genomic Encyclopedia of Archaeal and Bacterial Type Strains, Phase II (KMG-II): from individual species to whole genera.</title>
        <authorList>
            <person name="Goeker M."/>
        </authorList>
    </citation>
    <scope>NUCLEOTIDE SEQUENCE [LARGE SCALE GENOMIC DNA]</scope>
    <source>
        <strain evidence="9 10">DSM 21548</strain>
    </source>
</reference>
<keyword evidence="2" id="KW-0805">Transcription regulation</keyword>
<keyword evidence="4" id="KW-0804">Transcription</keyword>
<dbReference type="InterPro" id="IPR058245">
    <property type="entry name" value="NreC/VraR/RcsB-like_REC"/>
</dbReference>
<dbReference type="GO" id="GO:0000160">
    <property type="term" value="P:phosphorelay signal transduction system"/>
    <property type="evidence" value="ECO:0007669"/>
    <property type="project" value="InterPro"/>
</dbReference>
<organism evidence="9 10">
    <name type="scientific">Labedella gwakjiensis</name>
    <dbReference type="NCBI Taxonomy" id="390269"/>
    <lineage>
        <taxon>Bacteria</taxon>
        <taxon>Bacillati</taxon>
        <taxon>Actinomycetota</taxon>
        <taxon>Actinomycetes</taxon>
        <taxon>Micrococcales</taxon>
        <taxon>Microbacteriaceae</taxon>
        <taxon>Labedella</taxon>
    </lineage>
</organism>
<dbReference type="RefSeq" id="WP_243696782.1">
    <property type="nucleotide sequence ID" value="NZ_PYAU01000001.1"/>
</dbReference>
<dbReference type="InterPro" id="IPR011006">
    <property type="entry name" value="CheY-like_superfamily"/>
</dbReference>
<dbReference type="Gene3D" id="3.40.50.2300">
    <property type="match status" value="1"/>
</dbReference>
<dbReference type="EMBL" id="PYAU01000001">
    <property type="protein sequence ID" value="PSL37040.1"/>
    <property type="molecule type" value="Genomic_DNA"/>
</dbReference>
<dbReference type="SUPFAM" id="SSF46894">
    <property type="entry name" value="C-terminal effector domain of the bipartite response regulators"/>
    <property type="match status" value="1"/>
</dbReference>
<evidence type="ECO:0000313" key="9">
    <source>
        <dbReference type="EMBL" id="PSL37040.1"/>
    </source>
</evidence>
<feature type="region of interest" description="Disordered" evidence="6">
    <location>
        <begin position="148"/>
        <end position="171"/>
    </location>
</feature>
<dbReference type="SMART" id="SM00448">
    <property type="entry name" value="REC"/>
    <property type="match status" value="1"/>
</dbReference>
<keyword evidence="1 5" id="KW-0597">Phosphoprotein</keyword>
<dbReference type="PROSITE" id="PS50043">
    <property type="entry name" value="HTH_LUXR_2"/>
    <property type="match status" value="1"/>
</dbReference>
<dbReference type="PANTHER" id="PTHR43214">
    <property type="entry name" value="TWO-COMPONENT RESPONSE REGULATOR"/>
    <property type="match status" value="1"/>
</dbReference>
<dbReference type="InterPro" id="IPR016032">
    <property type="entry name" value="Sig_transdc_resp-reg_C-effctor"/>
</dbReference>
<evidence type="ECO:0000259" key="7">
    <source>
        <dbReference type="PROSITE" id="PS50043"/>
    </source>
</evidence>
<dbReference type="InterPro" id="IPR000792">
    <property type="entry name" value="Tscrpt_reg_LuxR_C"/>
</dbReference>
<proteinExistence type="predicted"/>
<evidence type="ECO:0000256" key="4">
    <source>
        <dbReference type="ARBA" id="ARBA00023163"/>
    </source>
</evidence>
<evidence type="ECO:0000256" key="2">
    <source>
        <dbReference type="ARBA" id="ARBA00023015"/>
    </source>
</evidence>
<keyword evidence="3" id="KW-0238">DNA-binding</keyword>
<evidence type="ECO:0000259" key="8">
    <source>
        <dbReference type="PROSITE" id="PS50110"/>
    </source>
</evidence>
<gene>
    <name evidence="9" type="ORF">CLV49_0646</name>
</gene>
<feature type="domain" description="Response regulatory" evidence="8">
    <location>
        <begin position="11"/>
        <end position="127"/>
    </location>
</feature>
<dbReference type="PANTHER" id="PTHR43214:SF24">
    <property type="entry name" value="TRANSCRIPTIONAL REGULATORY PROTEIN NARL-RELATED"/>
    <property type="match status" value="1"/>
</dbReference>
<evidence type="ECO:0000256" key="1">
    <source>
        <dbReference type="ARBA" id="ARBA00022553"/>
    </source>
</evidence>
<protein>
    <submittedName>
        <fullName evidence="9">LuxR family two component transcriptional regulator</fullName>
    </submittedName>
</protein>
<dbReference type="CDD" id="cd17535">
    <property type="entry name" value="REC_NarL-like"/>
    <property type="match status" value="1"/>
</dbReference>
<dbReference type="Pfam" id="PF00196">
    <property type="entry name" value="GerE"/>
    <property type="match status" value="1"/>
</dbReference>
<dbReference type="InterPro" id="IPR001789">
    <property type="entry name" value="Sig_transdc_resp-reg_receiver"/>
</dbReference>
<accession>A0A2P8GSU7</accession>
<dbReference type="SUPFAM" id="SSF52172">
    <property type="entry name" value="CheY-like"/>
    <property type="match status" value="1"/>
</dbReference>
<dbReference type="GO" id="GO:0003677">
    <property type="term" value="F:DNA binding"/>
    <property type="evidence" value="ECO:0007669"/>
    <property type="project" value="UniProtKB-KW"/>
</dbReference>
<dbReference type="PROSITE" id="PS00622">
    <property type="entry name" value="HTH_LUXR_1"/>
    <property type="match status" value="1"/>
</dbReference>
<evidence type="ECO:0000313" key="10">
    <source>
        <dbReference type="Proteomes" id="UP000241203"/>
    </source>
</evidence>
<dbReference type="CDD" id="cd06170">
    <property type="entry name" value="LuxR_C_like"/>
    <property type="match status" value="1"/>
</dbReference>
<comment type="caution">
    <text evidence="9">The sequence shown here is derived from an EMBL/GenBank/DDBJ whole genome shotgun (WGS) entry which is preliminary data.</text>
</comment>
<feature type="domain" description="HTH luxR-type" evidence="7">
    <location>
        <begin position="169"/>
        <end position="234"/>
    </location>
</feature>
<dbReference type="InterPro" id="IPR039420">
    <property type="entry name" value="WalR-like"/>
</dbReference>
<evidence type="ECO:0000256" key="6">
    <source>
        <dbReference type="SAM" id="MobiDB-lite"/>
    </source>
</evidence>
<sequence length="239" mass="25234">MSGAAERPSVRVLIVDDESLMRAGLRLMIDGSEGIEVVGEASDGSEVPDAVARLDPDVVLMDIRMPVVDGIAATAALRRGGSRARVVILTAFDTDDLLRDALLEGAVSFLVKDAAPRSVVDAVHDAAAGRSSFSPTALARLVALATRSGGPDRAPSTVVSATDRRDPSGADLPELVTAREWDVGRLVARGLTNSEIADALFVSQTTVKTHLSSLFAKLCVTNRVQLAIRVLEHETRIDS</sequence>
<dbReference type="Pfam" id="PF00072">
    <property type="entry name" value="Response_reg"/>
    <property type="match status" value="1"/>
</dbReference>
<name>A0A2P8GSU7_9MICO</name>